<proteinExistence type="predicted"/>
<protein>
    <submittedName>
        <fullName evidence="4">Uncharacterized protein C17orf80 homolog isoform X2</fullName>
    </submittedName>
</protein>
<reference evidence="4" key="1">
    <citation type="submission" date="2025-08" db="UniProtKB">
        <authorList>
            <consortium name="RefSeq"/>
        </authorList>
    </citation>
    <scope>IDENTIFICATION</scope>
    <source>
        <tissue evidence="4">Liver</tissue>
    </source>
</reference>
<dbReference type="PANTHER" id="PTHR16270:SF5">
    <property type="entry name" value="HYPOTHETICAL LOC287798"/>
    <property type="match status" value="1"/>
</dbReference>
<keyword evidence="3" id="KW-1185">Reference proteome</keyword>
<feature type="transmembrane region" description="Helical" evidence="2">
    <location>
        <begin position="540"/>
        <end position="559"/>
    </location>
</feature>
<dbReference type="GeneID" id="101829515"/>
<evidence type="ECO:0000256" key="1">
    <source>
        <dbReference type="SAM" id="MobiDB-lite"/>
    </source>
</evidence>
<evidence type="ECO:0000313" key="4">
    <source>
        <dbReference type="RefSeq" id="XP_005070279.2"/>
    </source>
</evidence>
<dbReference type="eggNOG" id="KOG4092">
    <property type="taxonomic scope" value="Eukaryota"/>
</dbReference>
<evidence type="ECO:0000256" key="2">
    <source>
        <dbReference type="SAM" id="Phobius"/>
    </source>
</evidence>
<keyword evidence="2" id="KW-0812">Transmembrane</keyword>
<dbReference type="Proteomes" id="UP000886700">
    <property type="component" value="Unplaced"/>
</dbReference>
<feature type="region of interest" description="Disordered" evidence="1">
    <location>
        <begin position="26"/>
        <end position="110"/>
    </location>
</feature>
<dbReference type="PANTHER" id="PTHR16270">
    <property type="entry name" value="HYPOTHETICAL LOC287798"/>
    <property type="match status" value="1"/>
</dbReference>
<feature type="compositionally biased region" description="Basic and acidic residues" evidence="1">
    <location>
        <begin position="142"/>
        <end position="163"/>
    </location>
</feature>
<organism evidence="3 4">
    <name type="scientific">Mesocricetus auratus</name>
    <name type="common">Golden hamster</name>
    <dbReference type="NCBI Taxonomy" id="10036"/>
    <lineage>
        <taxon>Eukaryota</taxon>
        <taxon>Metazoa</taxon>
        <taxon>Chordata</taxon>
        <taxon>Craniata</taxon>
        <taxon>Vertebrata</taxon>
        <taxon>Euteleostomi</taxon>
        <taxon>Mammalia</taxon>
        <taxon>Eutheria</taxon>
        <taxon>Euarchontoglires</taxon>
        <taxon>Glires</taxon>
        <taxon>Rodentia</taxon>
        <taxon>Myomorpha</taxon>
        <taxon>Muroidea</taxon>
        <taxon>Cricetidae</taxon>
        <taxon>Cricetinae</taxon>
        <taxon>Mesocricetus</taxon>
    </lineage>
</organism>
<dbReference type="AlphaFoldDB" id="A0A1U7Q5W7"/>
<keyword evidence="2" id="KW-1133">Transmembrane helix</keyword>
<dbReference type="OrthoDB" id="8921675at2759"/>
<feature type="compositionally biased region" description="Polar residues" evidence="1">
    <location>
        <begin position="36"/>
        <end position="51"/>
    </location>
</feature>
<gene>
    <name evidence="4" type="primary">CUNH17orf80</name>
</gene>
<keyword evidence="2" id="KW-0472">Membrane</keyword>
<accession>A0A1U7Q5W7</accession>
<dbReference type="RefSeq" id="XP_005070279.2">
    <property type="nucleotide sequence ID" value="XM_005070222.4"/>
</dbReference>
<dbReference type="InterPro" id="IPR037694">
    <property type="entry name" value="MTNAP1"/>
</dbReference>
<dbReference type="CTD" id="55028"/>
<feature type="compositionally biased region" description="Basic and acidic residues" evidence="1">
    <location>
        <begin position="52"/>
        <end position="84"/>
    </location>
</feature>
<dbReference type="KEGG" id="maua:101829515"/>
<sequence length="569" mass="61128">MGDAGPRMEACPYCKKPFKRLKSHLPHCKMIGPPTSADQKVYQSKPTTLSHVKNETRPTRDLTKAERKEPESAKRNPKSEKDSPELMAATFPLPAGTTEAEGEAKDQSHSSFQALRLAKINVVLQRGKAPQSRALDATSPQRELDREVTGSEGSPRHPSETKASELVGSTEPVLSNQGKKYPSIQHHAKPASSASLKLDTVDPQRQKLLAKSLEVPVSDCHSPKNDSPGVQGGRPSLLIRESSSSDGDHSGVPLDPGNAETLTKSESLLLGLHAAPLGKAQVREHQERGLGIELCQTKGNPENNVSATEVPEQSCLGHGAKDPMSSPKENTQAALALLDVFAPPEGTSSKRLSVPESGCQHLASLAVKSPPEDKTQFYGQSHVPAITLLVGNKRDVLDPTSFRQPHAAQTGYPTPSYSAPYTVSKSSFVSPAAAAGAADLGAAPRPVGLEWFPELYPGYVGLGVLPRGPQHWNWVAQMPPPATSQGASVSKVPWWGRSSADSRSSEPLALTTSSVPLMRLLGAAHEGWVRCNTTIKKSGVGGLTMLFAGYFILCCNWSFKHLKLQRWRK</sequence>
<evidence type="ECO:0000313" key="3">
    <source>
        <dbReference type="Proteomes" id="UP000886700"/>
    </source>
</evidence>
<feature type="region of interest" description="Disordered" evidence="1">
    <location>
        <begin position="125"/>
        <end position="260"/>
    </location>
</feature>
<name>A0A1U7Q5W7_MESAU</name>